<protein>
    <recommendedName>
        <fullName evidence="1">site-specific DNA-methyltransferase (adenine-specific)</fullName>
        <ecNumber evidence="1">2.1.1.72</ecNumber>
    </recommendedName>
</protein>
<reference evidence="8" key="1">
    <citation type="journal article" date="2015" name="Nature">
        <title>Complex archaea that bridge the gap between prokaryotes and eukaryotes.</title>
        <authorList>
            <person name="Spang A."/>
            <person name="Saw J.H."/>
            <person name="Jorgensen S.L."/>
            <person name="Zaremba-Niedzwiedzka K."/>
            <person name="Martijn J."/>
            <person name="Lind A.E."/>
            <person name="van Eijk R."/>
            <person name="Schleper C."/>
            <person name="Guy L."/>
            <person name="Ettema T.J."/>
        </authorList>
    </citation>
    <scope>NUCLEOTIDE SEQUENCE</scope>
</reference>
<dbReference type="PANTHER" id="PTHR33841">
    <property type="entry name" value="DNA METHYLTRANSFERASE YEEA-RELATED"/>
    <property type="match status" value="1"/>
</dbReference>
<evidence type="ECO:0000256" key="4">
    <source>
        <dbReference type="ARBA" id="ARBA00047942"/>
    </source>
</evidence>
<evidence type="ECO:0000256" key="2">
    <source>
        <dbReference type="ARBA" id="ARBA00022603"/>
    </source>
</evidence>
<dbReference type="GO" id="GO:0003677">
    <property type="term" value="F:DNA binding"/>
    <property type="evidence" value="ECO:0007669"/>
    <property type="project" value="InterPro"/>
</dbReference>
<dbReference type="EMBL" id="LAZR01000775">
    <property type="protein sequence ID" value="KKN58125.1"/>
    <property type="molecule type" value="Genomic_DNA"/>
</dbReference>
<feature type="domain" description="DNA methylase adenine-specific" evidence="6">
    <location>
        <begin position="310"/>
        <end position="494"/>
    </location>
</feature>
<sequence>MTSDPVLDAVSTFGADAKRKLDNPAVSGEPEDQLRGPLEVLLGALARVTGLAPGAMAMVGESSIAALKSRPDYAVTVTNALVGFIEVKAPGKGSDPRRFRDAHDKAQWEKLRSLPNLLYTDGESFGLWRNGEAIGLVRLEGGIESAGAKLTAPAALLPLIRDFFGWQPISPRFPRELAHVTARLCRLLRDEVTEEMSRGLPALTSLANDWRMLLFPHADDAQFADGYAQAVTFGLLMARSRNIPLAGGLDTVAKALGKQDTLIGAALRLLTEEAEVEAALKTSLDTLTRVLDVVDWSVIAKGDPEAWLYFYEAFLGVYDNALRKKTGSYYTPPEVVTAMVRLTDEALVARFGLPTGLASPNVTVADPAVGSGTFLLGVLRQIGDTVRSAQGEGAVAAALKAATSRLIGFEIQFGPFAVAQLRMFAELVSLEEGAVATLPPLRLFVTDTLGDPNEAEENIPGLLRVLAQSRAEANRIKARQPITVVIGNPPYRENARDKGGWVVRGSANVPAPLADWIPPAEWELGTYVQHIHNLYIYFWRWAAWKVFGPGIQANERAGVVCFITAAGFLAGPGFQKMRSDLRRSCDTIWVIDCSPDGHQPPVATRIFQGVQQPVCIVLAERSIANDPEVPARVRFRALPAGTREAKFAALAALALDDHGWVDGPTGWRAPFLADSTAEWQSYPLLTALINDGGSGVRAGRTWVIAPDAGSLGERWTALQRTRDRERQAELFFPHLRNGLPADRHIDKLISAGLGAIPQRKKSVRSDLDPVISPVRYAFRSFDRQWIIPDIRLLQSPNAALWSDQSQNQVYLTAIDDRSPTDGPALTISALIPDMHHYAGRGGRVFPLWSDATASSPNFAPGLLELLTRVYGEAPAPEDLFAYIAAVAAQPGYIERFGTDLATPGLRIPLTANPMIFAEAAALGREVVWLHTYGERFIDPEAGRPHGPPRLPLGEAPTIPKAGAIPSEAASFPDTLDYDATANRLRIGRGYVDRVPPAVWGYTVSGKQVLRQWFSYRKKNRERPIIGDRRPPSPLGDIQPEGWLAQYTEDLIDLLNVLGRLVLLEGKQANLLARICAGALIGADTVAGAVPPAQPHERREGRKRRKSIDQAQPKLI</sequence>
<gene>
    <name evidence="8" type="ORF">LCGC14_0555210</name>
</gene>
<dbReference type="InterPro" id="IPR050953">
    <property type="entry name" value="N4_N6_ade-DNA_methylase"/>
</dbReference>
<comment type="catalytic activity">
    <reaction evidence="4">
        <text>a 2'-deoxyadenosine in DNA + S-adenosyl-L-methionine = an N(6)-methyl-2'-deoxyadenosine in DNA + S-adenosyl-L-homocysteine + H(+)</text>
        <dbReference type="Rhea" id="RHEA:15197"/>
        <dbReference type="Rhea" id="RHEA-COMP:12418"/>
        <dbReference type="Rhea" id="RHEA-COMP:12419"/>
        <dbReference type="ChEBI" id="CHEBI:15378"/>
        <dbReference type="ChEBI" id="CHEBI:57856"/>
        <dbReference type="ChEBI" id="CHEBI:59789"/>
        <dbReference type="ChEBI" id="CHEBI:90615"/>
        <dbReference type="ChEBI" id="CHEBI:90616"/>
        <dbReference type="EC" id="2.1.1.72"/>
    </reaction>
</comment>
<organism evidence="8">
    <name type="scientific">marine sediment metagenome</name>
    <dbReference type="NCBI Taxonomy" id="412755"/>
    <lineage>
        <taxon>unclassified sequences</taxon>
        <taxon>metagenomes</taxon>
        <taxon>ecological metagenomes</taxon>
    </lineage>
</organism>
<dbReference type="PRINTS" id="PR00507">
    <property type="entry name" value="N12N6MTFRASE"/>
</dbReference>
<dbReference type="InterPro" id="IPR003356">
    <property type="entry name" value="DNA_methylase_A-5"/>
</dbReference>
<evidence type="ECO:0000259" key="6">
    <source>
        <dbReference type="Pfam" id="PF02384"/>
    </source>
</evidence>
<name>A0A0F9RNI1_9ZZZZ</name>
<dbReference type="EC" id="2.1.1.72" evidence="1"/>
<comment type="caution">
    <text evidence="8">The sequence shown here is derived from an EMBL/GenBank/DDBJ whole genome shotgun (WGS) entry which is preliminary data.</text>
</comment>
<dbReference type="GO" id="GO:0032259">
    <property type="term" value="P:methylation"/>
    <property type="evidence" value="ECO:0007669"/>
    <property type="project" value="UniProtKB-KW"/>
</dbReference>
<dbReference type="GO" id="GO:0009007">
    <property type="term" value="F:site-specific DNA-methyltransferase (adenine-specific) activity"/>
    <property type="evidence" value="ECO:0007669"/>
    <property type="project" value="UniProtKB-EC"/>
</dbReference>
<dbReference type="Pfam" id="PF18135">
    <property type="entry name" value="Type_ISP_C"/>
    <property type="match status" value="1"/>
</dbReference>
<proteinExistence type="predicted"/>
<dbReference type="InterPro" id="IPR041635">
    <property type="entry name" value="Type_ISP_LLaBIII_C"/>
</dbReference>
<evidence type="ECO:0000259" key="7">
    <source>
        <dbReference type="Pfam" id="PF18135"/>
    </source>
</evidence>
<evidence type="ECO:0000256" key="3">
    <source>
        <dbReference type="ARBA" id="ARBA00022679"/>
    </source>
</evidence>
<evidence type="ECO:0000313" key="8">
    <source>
        <dbReference type="EMBL" id="KKN58125.1"/>
    </source>
</evidence>
<dbReference type="GO" id="GO:0008170">
    <property type="term" value="F:N-methyltransferase activity"/>
    <property type="evidence" value="ECO:0007669"/>
    <property type="project" value="InterPro"/>
</dbReference>
<feature type="domain" description="Type ISP restriction-modification enzyme LLaBIII C-terminal specificity" evidence="7">
    <location>
        <begin position="693"/>
        <end position="1021"/>
    </location>
</feature>
<dbReference type="AlphaFoldDB" id="A0A0F9RNI1"/>
<feature type="region of interest" description="Disordered" evidence="5">
    <location>
        <begin position="1088"/>
        <end position="1115"/>
    </location>
</feature>
<dbReference type="PANTHER" id="PTHR33841:SF1">
    <property type="entry name" value="DNA METHYLTRANSFERASE A"/>
    <property type="match status" value="1"/>
</dbReference>
<dbReference type="InterPro" id="IPR029063">
    <property type="entry name" value="SAM-dependent_MTases_sf"/>
</dbReference>
<dbReference type="SUPFAM" id="SSF53335">
    <property type="entry name" value="S-adenosyl-L-methionine-dependent methyltransferases"/>
    <property type="match status" value="1"/>
</dbReference>
<keyword evidence="3" id="KW-0808">Transferase</keyword>
<keyword evidence="2" id="KW-0489">Methyltransferase</keyword>
<evidence type="ECO:0000256" key="1">
    <source>
        <dbReference type="ARBA" id="ARBA00011900"/>
    </source>
</evidence>
<dbReference type="Gene3D" id="3.40.50.150">
    <property type="entry name" value="Vaccinia Virus protein VP39"/>
    <property type="match status" value="1"/>
</dbReference>
<dbReference type="Pfam" id="PF02384">
    <property type="entry name" value="N6_Mtase"/>
    <property type="match status" value="1"/>
</dbReference>
<evidence type="ECO:0000256" key="5">
    <source>
        <dbReference type="SAM" id="MobiDB-lite"/>
    </source>
</evidence>
<accession>A0A0F9RNI1</accession>